<organism evidence="1">
    <name type="scientific">Arundo donax</name>
    <name type="common">Giant reed</name>
    <name type="synonym">Donax arundinaceus</name>
    <dbReference type="NCBI Taxonomy" id="35708"/>
    <lineage>
        <taxon>Eukaryota</taxon>
        <taxon>Viridiplantae</taxon>
        <taxon>Streptophyta</taxon>
        <taxon>Embryophyta</taxon>
        <taxon>Tracheophyta</taxon>
        <taxon>Spermatophyta</taxon>
        <taxon>Magnoliopsida</taxon>
        <taxon>Liliopsida</taxon>
        <taxon>Poales</taxon>
        <taxon>Poaceae</taxon>
        <taxon>PACMAD clade</taxon>
        <taxon>Arundinoideae</taxon>
        <taxon>Arundineae</taxon>
        <taxon>Arundo</taxon>
    </lineage>
</organism>
<sequence length="37" mass="4191">MGFVGIYSSKRSYLVPVLHNWSMGPTCSYCSIQMIYA</sequence>
<proteinExistence type="predicted"/>
<reference evidence="1" key="1">
    <citation type="submission" date="2014-09" db="EMBL/GenBank/DDBJ databases">
        <authorList>
            <person name="Magalhaes I.L.F."/>
            <person name="Oliveira U."/>
            <person name="Santos F.R."/>
            <person name="Vidigal T.H.D.A."/>
            <person name="Brescovit A.D."/>
            <person name="Santos A.J."/>
        </authorList>
    </citation>
    <scope>NUCLEOTIDE SEQUENCE</scope>
    <source>
        <tissue evidence="1">Shoot tissue taken approximately 20 cm above the soil surface</tissue>
    </source>
</reference>
<name>A0A0A9GUU8_ARUDO</name>
<evidence type="ECO:0000313" key="1">
    <source>
        <dbReference type="EMBL" id="JAE27309.1"/>
    </source>
</evidence>
<protein>
    <submittedName>
        <fullName evidence="1">Uncharacterized protein</fullName>
    </submittedName>
</protein>
<accession>A0A0A9GUU8</accession>
<dbReference type="EMBL" id="GBRH01170587">
    <property type="protein sequence ID" value="JAE27309.1"/>
    <property type="molecule type" value="Transcribed_RNA"/>
</dbReference>
<dbReference type="AlphaFoldDB" id="A0A0A9GUU8"/>
<reference evidence="1" key="2">
    <citation type="journal article" date="2015" name="Data Brief">
        <title>Shoot transcriptome of the giant reed, Arundo donax.</title>
        <authorList>
            <person name="Barrero R.A."/>
            <person name="Guerrero F.D."/>
            <person name="Moolhuijzen P."/>
            <person name="Goolsby J.A."/>
            <person name="Tidwell J."/>
            <person name="Bellgard S.E."/>
            <person name="Bellgard M.I."/>
        </authorList>
    </citation>
    <scope>NUCLEOTIDE SEQUENCE</scope>
    <source>
        <tissue evidence="1">Shoot tissue taken approximately 20 cm above the soil surface</tissue>
    </source>
</reference>